<organism evidence="1">
    <name type="scientific">Rhizophora mucronata</name>
    <name type="common">Asiatic mangrove</name>
    <dbReference type="NCBI Taxonomy" id="61149"/>
    <lineage>
        <taxon>Eukaryota</taxon>
        <taxon>Viridiplantae</taxon>
        <taxon>Streptophyta</taxon>
        <taxon>Embryophyta</taxon>
        <taxon>Tracheophyta</taxon>
        <taxon>Spermatophyta</taxon>
        <taxon>Magnoliopsida</taxon>
        <taxon>eudicotyledons</taxon>
        <taxon>Gunneridae</taxon>
        <taxon>Pentapetalae</taxon>
        <taxon>rosids</taxon>
        <taxon>fabids</taxon>
        <taxon>Malpighiales</taxon>
        <taxon>Rhizophoraceae</taxon>
        <taxon>Rhizophora</taxon>
    </lineage>
</organism>
<name>A0A2P2L5M0_RHIMU</name>
<proteinExistence type="predicted"/>
<reference evidence="1" key="1">
    <citation type="submission" date="2018-02" db="EMBL/GenBank/DDBJ databases">
        <title>Rhizophora mucronata_Transcriptome.</title>
        <authorList>
            <person name="Meera S.P."/>
            <person name="Sreeshan A."/>
            <person name="Augustine A."/>
        </authorList>
    </citation>
    <scope>NUCLEOTIDE SEQUENCE</scope>
    <source>
        <tissue evidence="1">Leaf</tissue>
    </source>
</reference>
<sequence>MCLPLWALTASVKPPLLSISTVTAECLAVFVKRPGFTFQKNSMFSRLAKIFLRDSPSNLSIQAILINFKEDYRTI</sequence>
<protein>
    <submittedName>
        <fullName evidence="1">Putative disease resistance RPP13-like protein 1</fullName>
    </submittedName>
</protein>
<accession>A0A2P2L5M0</accession>
<dbReference type="EMBL" id="GGEC01032780">
    <property type="protein sequence ID" value="MBX13264.1"/>
    <property type="molecule type" value="Transcribed_RNA"/>
</dbReference>
<evidence type="ECO:0000313" key="1">
    <source>
        <dbReference type="EMBL" id="MBX13264.1"/>
    </source>
</evidence>
<dbReference type="AlphaFoldDB" id="A0A2P2L5M0"/>